<dbReference type="KEGG" id="gtt:GUITHDRAFT_164484"/>
<dbReference type="RefSeq" id="XP_005828110.1">
    <property type="nucleotide sequence ID" value="XM_005828053.1"/>
</dbReference>
<dbReference type="PANTHER" id="PTHR23528:SF1">
    <property type="entry name" value="MAJOR FACILITATOR SUPERFAMILY (MFS) PROFILE DOMAIN-CONTAINING PROTEIN"/>
    <property type="match status" value="1"/>
</dbReference>
<keyword evidence="2 5" id="KW-0812">Transmembrane</keyword>
<dbReference type="Proteomes" id="UP000011087">
    <property type="component" value="Unassembled WGS sequence"/>
</dbReference>
<proteinExistence type="predicted"/>
<dbReference type="GeneID" id="17297783"/>
<dbReference type="PROSITE" id="PS50850">
    <property type="entry name" value="MFS"/>
    <property type="match status" value="1"/>
</dbReference>
<name>L1IZ72_GUITC</name>
<feature type="transmembrane region" description="Helical" evidence="5">
    <location>
        <begin position="40"/>
        <end position="62"/>
    </location>
</feature>
<dbReference type="Pfam" id="PF07690">
    <property type="entry name" value="MFS_1"/>
    <property type="match status" value="1"/>
</dbReference>
<feature type="domain" description="Major facilitator superfamily (MFS) profile" evidence="6">
    <location>
        <begin position="253"/>
        <end position="457"/>
    </location>
</feature>
<evidence type="ECO:0000313" key="9">
    <source>
        <dbReference type="Proteomes" id="UP000011087"/>
    </source>
</evidence>
<evidence type="ECO:0000313" key="8">
    <source>
        <dbReference type="EnsemblProtists" id="EKX41130"/>
    </source>
</evidence>
<dbReference type="InterPro" id="IPR005829">
    <property type="entry name" value="Sugar_transporter_CS"/>
</dbReference>
<dbReference type="InterPro" id="IPR020846">
    <property type="entry name" value="MFS_dom"/>
</dbReference>
<dbReference type="PaxDb" id="55529-EKX41130"/>
<dbReference type="SUPFAM" id="SSF103473">
    <property type="entry name" value="MFS general substrate transporter"/>
    <property type="match status" value="1"/>
</dbReference>
<evidence type="ECO:0000256" key="3">
    <source>
        <dbReference type="ARBA" id="ARBA00022989"/>
    </source>
</evidence>
<dbReference type="eggNOG" id="ENOG502RYBT">
    <property type="taxonomic scope" value="Eukaryota"/>
</dbReference>
<protein>
    <recommendedName>
        <fullName evidence="6">Major facilitator superfamily (MFS) profile domain-containing protein</fullName>
    </recommendedName>
</protein>
<dbReference type="OrthoDB" id="197206at2759"/>
<evidence type="ECO:0000256" key="5">
    <source>
        <dbReference type="SAM" id="Phobius"/>
    </source>
</evidence>
<dbReference type="HOGENOM" id="CLU_040011_1_1_1"/>
<dbReference type="Gene3D" id="1.20.1250.20">
    <property type="entry name" value="MFS general substrate transporter like domains"/>
    <property type="match status" value="2"/>
</dbReference>
<dbReference type="InterPro" id="IPR011701">
    <property type="entry name" value="MFS"/>
</dbReference>
<evidence type="ECO:0000259" key="6">
    <source>
        <dbReference type="PROSITE" id="PS50850"/>
    </source>
</evidence>
<dbReference type="EMBL" id="JH993026">
    <property type="protein sequence ID" value="EKX41130.1"/>
    <property type="molecule type" value="Genomic_DNA"/>
</dbReference>
<feature type="transmembrane region" description="Helical" evidence="5">
    <location>
        <begin position="136"/>
        <end position="160"/>
    </location>
</feature>
<feature type="transmembrane region" description="Helical" evidence="5">
    <location>
        <begin position="323"/>
        <end position="341"/>
    </location>
</feature>
<dbReference type="PROSITE" id="PS00216">
    <property type="entry name" value="SUGAR_TRANSPORT_1"/>
    <property type="match status" value="1"/>
</dbReference>
<organism evidence="7">
    <name type="scientific">Guillardia theta (strain CCMP2712)</name>
    <name type="common">Cryptophyte</name>
    <dbReference type="NCBI Taxonomy" id="905079"/>
    <lineage>
        <taxon>Eukaryota</taxon>
        <taxon>Cryptophyceae</taxon>
        <taxon>Pyrenomonadales</taxon>
        <taxon>Geminigeraceae</taxon>
        <taxon>Guillardia</taxon>
    </lineage>
</organism>
<keyword evidence="3 5" id="KW-1133">Transmembrane helix</keyword>
<dbReference type="InterPro" id="IPR036259">
    <property type="entry name" value="MFS_trans_sf"/>
</dbReference>
<dbReference type="PANTHER" id="PTHR23528">
    <property type="match status" value="1"/>
</dbReference>
<feature type="transmembrane region" description="Helical" evidence="5">
    <location>
        <begin position="420"/>
        <end position="440"/>
    </location>
</feature>
<evidence type="ECO:0000256" key="4">
    <source>
        <dbReference type="ARBA" id="ARBA00023136"/>
    </source>
</evidence>
<feature type="transmembrane region" description="Helical" evidence="5">
    <location>
        <begin position="383"/>
        <end position="408"/>
    </location>
</feature>
<sequence>MSRADSSLLLAGEEEQGQGKYTDIDEATPSKKPPLSTLRLICLNMHAFNYGLFYASVGVLLLPEEALHMFNESHAIFLAVMLVIAGVSQLISPAAGYWSDRLISRMGRRMPFILGGNLVLFLSLGCMYLARTYLYGYTYLLLLFVAVLALNVAYTGFTGLVSDVVDMSQMGYASGIMGGLTAAGAVLGLVSLGFWIPLDMAYGLYAIAVVATTPFTWLSVRDAPLPFDKQKPYLFSELLKSYWISPTTHGDFFWVFVSRTFYYMGVSIQIYILYYLKDTMKDPEISGNAQKYTAILCILSQSASGIVAAVSGKFSDGMGRKPLIYFSCLIMALVYIGYCFIDDYQWVIALGLCYGASNGVYLAVDYALAVECLPQKEDHARDLAMWGIAAFLGTMFGPCVTGPMLTIIGGQGTSHYAFRGYVAVMMTGVVYCAFCGGFIYRVRKGEPTYHFSESENV</sequence>
<evidence type="ECO:0000256" key="2">
    <source>
        <dbReference type="ARBA" id="ARBA00022692"/>
    </source>
</evidence>
<reference evidence="8" key="3">
    <citation type="submission" date="2016-03" db="UniProtKB">
        <authorList>
            <consortium name="EnsemblProtists"/>
        </authorList>
    </citation>
    <scope>IDENTIFICATION</scope>
</reference>
<evidence type="ECO:0000256" key="1">
    <source>
        <dbReference type="ARBA" id="ARBA00004141"/>
    </source>
</evidence>
<feature type="transmembrane region" description="Helical" evidence="5">
    <location>
        <begin position="202"/>
        <end position="220"/>
    </location>
</feature>
<accession>L1IZ72</accession>
<dbReference type="EnsemblProtists" id="EKX41130">
    <property type="protein sequence ID" value="EKX41130"/>
    <property type="gene ID" value="GUITHDRAFT_164484"/>
</dbReference>
<evidence type="ECO:0000313" key="7">
    <source>
        <dbReference type="EMBL" id="EKX41130.1"/>
    </source>
</evidence>
<feature type="transmembrane region" description="Helical" evidence="5">
    <location>
        <begin position="252"/>
        <end position="272"/>
    </location>
</feature>
<dbReference type="GO" id="GO:0022857">
    <property type="term" value="F:transmembrane transporter activity"/>
    <property type="evidence" value="ECO:0007669"/>
    <property type="project" value="InterPro"/>
</dbReference>
<dbReference type="GO" id="GO:0016020">
    <property type="term" value="C:membrane"/>
    <property type="evidence" value="ECO:0007669"/>
    <property type="project" value="UniProtKB-SubCell"/>
</dbReference>
<feature type="transmembrane region" description="Helical" evidence="5">
    <location>
        <begin position="347"/>
        <end position="371"/>
    </location>
</feature>
<comment type="subcellular location">
    <subcellularLocation>
        <location evidence="1">Membrane</location>
        <topology evidence="1">Multi-pass membrane protein</topology>
    </subcellularLocation>
</comment>
<gene>
    <name evidence="7" type="ORF">GUITHDRAFT_164484</name>
</gene>
<reference evidence="7 9" key="1">
    <citation type="journal article" date="2012" name="Nature">
        <title>Algal genomes reveal evolutionary mosaicism and the fate of nucleomorphs.</title>
        <authorList>
            <consortium name="DOE Joint Genome Institute"/>
            <person name="Curtis B.A."/>
            <person name="Tanifuji G."/>
            <person name="Burki F."/>
            <person name="Gruber A."/>
            <person name="Irimia M."/>
            <person name="Maruyama S."/>
            <person name="Arias M.C."/>
            <person name="Ball S.G."/>
            <person name="Gile G.H."/>
            <person name="Hirakawa Y."/>
            <person name="Hopkins J.F."/>
            <person name="Kuo A."/>
            <person name="Rensing S.A."/>
            <person name="Schmutz J."/>
            <person name="Symeonidi A."/>
            <person name="Elias M."/>
            <person name="Eveleigh R.J."/>
            <person name="Herman E.K."/>
            <person name="Klute M.J."/>
            <person name="Nakayama T."/>
            <person name="Obornik M."/>
            <person name="Reyes-Prieto A."/>
            <person name="Armbrust E.V."/>
            <person name="Aves S.J."/>
            <person name="Beiko R.G."/>
            <person name="Coutinho P."/>
            <person name="Dacks J.B."/>
            <person name="Durnford D.G."/>
            <person name="Fast N.M."/>
            <person name="Green B.R."/>
            <person name="Grisdale C.J."/>
            <person name="Hempel F."/>
            <person name="Henrissat B."/>
            <person name="Hoppner M.P."/>
            <person name="Ishida K."/>
            <person name="Kim E."/>
            <person name="Koreny L."/>
            <person name="Kroth P.G."/>
            <person name="Liu Y."/>
            <person name="Malik S.B."/>
            <person name="Maier U.G."/>
            <person name="McRose D."/>
            <person name="Mock T."/>
            <person name="Neilson J.A."/>
            <person name="Onodera N.T."/>
            <person name="Poole A.M."/>
            <person name="Pritham E.J."/>
            <person name="Richards T.A."/>
            <person name="Rocap G."/>
            <person name="Roy S.W."/>
            <person name="Sarai C."/>
            <person name="Schaack S."/>
            <person name="Shirato S."/>
            <person name="Slamovits C.H."/>
            <person name="Spencer D.F."/>
            <person name="Suzuki S."/>
            <person name="Worden A.Z."/>
            <person name="Zauner S."/>
            <person name="Barry K."/>
            <person name="Bell C."/>
            <person name="Bharti A.K."/>
            <person name="Crow J.A."/>
            <person name="Grimwood J."/>
            <person name="Kramer R."/>
            <person name="Lindquist E."/>
            <person name="Lucas S."/>
            <person name="Salamov A."/>
            <person name="McFadden G.I."/>
            <person name="Lane C.E."/>
            <person name="Keeling P.J."/>
            <person name="Gray M.W."/>
            <person name="Grigoriev I.V."/>
            <person name="Archibald J.M."/>
        </authorList>
    </citation>
    <scope>NUCLEOTIDE SEQUENCE</scope>
    <source>
        <strain evidence="7 9">CCMP2712</strain>
    </source>
</reference>
<feature type="transmembrane region" description="Helical" evidence="5">
    <location>
        <begin position="292"/>
        <end position="311"/>
    </location>
</feature>
<dbReference type="OMA" id="LAMPMIW"/>
<reference evidence="9" key="2">
    <citation type="submission" date="2012-11" db="EMBL/GenBank/DDBJ databases">
        <authorList>
            <person name="Kuo A."/>
            <person name="Curtis B.A."/>
            <person name="Tanifuji G."/>
            <person name="Burki F."/>
            <person name="Gruber A."/>
            <person name="Irimia M."/>
            <person name="Maruyama S."/>
            <person name="Arias M.C."/>
            <person name="Ball S.G."/>
            <person name="Gile G.H."/>
            <person name="Hirakawa Y."/>
            <person name="Hopkins J.F."/>
            <person name="Rensing S.A."/>
            <person name="Schmutz J."/>
            <person name="Symeonidi A."/>
            <person name="Elias M."/>
            <person name="Eveleigh R.J."/>
            <person name="Herman E.K."/>
            <person name="Klute M.J."/>
            <person name="Nakayama T."/>
            <person name="Obornik M."/>
            <person name="Reyes-Prieto A."/>
            <person name="Armbrust E.V."/>
            <person name="Aves S.J."/>
            <person name="Beiko R.G."/>
            <person name="Coutinho P."/>
            <person name="Dacks J.B."/>
            <person name="Durnford D.G."/>
            <person name="Fast N.M."/>
            <person name="Green B.R."/>
            <person name="Grisdale C."/>
            <person name="Hempe F."/>
            <person name="Henrissat B."/>
            <person name="Hoppner M.P."/>
            <person name="Ishida K.-I."/>
            <person name="Kim E."/>
            <person name="Koreny L."/>
            <person name="Kroth P.G."/>
            <person name="Liu Y."/>
            <person name="Malik S.-B."/>
            <person name="Maier U.G."/>
            <person name="McRose D."/>
            <person name="Mock T."/>
            <person name="Neilson J.A."/>
            <person name="Onodera N.T."/>
            <person name="Poole A.M."/>
            <person name="Pritham E.J."/>
            <person name="Richards T.A."/>
            <person name="Rocap G."/>
            <person name="Roy S.W."/>
            <person name="Sarai C."/>
            <person name="Schaack S."/>
            <person name="Shirato S."/>
            <person name="Slamovits C.H."/>
            <person name="Spencer D.F."/>
            <person name="Suzuki S."/>
            <person name="Worden A.Z."/>
            <person name="Zauner S."/>
            <person name="Barry K."/>
            <person name="Bell C."/>
            <person name="Bharti A.K."/>
            <person name="Crow J.A."/>
            <person name="Grimwood J."/>
            <person name="Kramer R."/>
            <person name="Lindquist E."/>
            <person name="Lucas S."/>
            <person name="Salamov A."/>
            <person name="McFadden G.I."/>
            <person name="Lane C.E."/>
            <person name="Keeling P.J."/>
            <person name="Gray M.W."/>
            <person name="Grigoriev I.V."/>
            <person name="Archibald J.M."/>
        </authorList>
    </citation>
    <scope>NUCLEOTIDE SEQUENCE</scope>
    <source>
        <strain evidence="9">CCMP2712</strain>
    </source>
</reference>
<feature type="transmembrane region" description="Helical" evidence="5">
    <location>
        <begin position="110"/>
        <end position="130"/>
    </location>
</feature>
<keyword evidence="4 5" id="KW-0472">Membrane</keyword>
<feature type="transmembrane region" description="Helical" evidence="5">
    <location>
        <begin position="172"/>
        <end position="196"/>
    </location>
</feature>
<keyword evidence="9" id="KW-1185">Reference proteome</keyword>
<feature type="transmembrane region" description="Helical" evidence="5">
    <location>
        <begin position="74"/>
        <end position="98"/>
    </location>
</feature>
<dbReference type="AlphaFoldDB" id="L1IZ72"/>